<dbReference type="Proteomes" id="UP000324241">
    <property type="component" value="Unassembled WGS sequence"/>
</dbReference>
<dbReference type="AlphaFoldDB" id="A0A5M9M3Q7"/>
<accession>A0A5M9M3Q7</accession>
<dbReference type="EMBL" id="QUQM01000013">
    <property type="protein sequence ID" value="KAA8641378.1"/>
    <property type="molecule type" value="Genomic_DNA"/>
</dbReference>
<protein>
    <submittedName>
        <fullName evidence="1">Uncharacterized protein</fullName>
    </submittedName>
</protein>
<comment type="caution">
    <text evidence="1">The sequence shown here is derived from an EMBL/GenBank/DDBJ whole genome shotgun (WGS) entry which is preliminary data.</text>
</comment>
<dbReference type="GeneID" id="54324682"/>
<reference evidence="1 2" key="1">
    <citation type="submission" date="2019-08" db="EMBL/GenBank/DDBJ databases">
        <title>The genome sequence of a newly discovered highly antifungal drug resistant Aspergillus species, Aspergillus tanneri NIH 1004.</title>
        <authorList>
            <person name="Mounaud S."/>
            <person name="Singh I."/>
            <person name="Joardar V."/>
            <person name="Pakala S."/>
            <person name="Pakala S."/>
            <person name="Venepally P."/>
            <person name="Chung J.K."/>
            <person name="Losada L."/>
            <person name="Nierman W.C."/>
        </authorList>
    </citation>
    <scope>NUCLEOTIDE SEQUENCE [LARGE SCALE GENOMIC DNA]</scope>
    <source>
        <strain evidence="1 2">NIH1004</strain>
    </source>
</reference>
<sequence length="189" mass="20914">MFIAPGGPHLILLCATAPQRLREGSRWMLEATCISTGLYAAPDGRLFHLLGLGMVRDDESGALALIAASLRVLPGDAAAVRHVSQPQRRLPAMTGGMFRARRVFGGFPAYRDRLHGTRRLAIVGAPTRPSGICPVAREFSPMRPHFSWREDVVGRNTLGKHSRPIATKFCRLVMHDRRYDFQGGYIPDQ</sequence>
<organism evidence="1 2">
    <name type="scientific">Aspergillus tanneri</name>
    <dbReference type="NCBI Taxonomy" id="1220188"/>
    <lineage>
        <taxon>Eukaryota</taxon>
        <taxon>Fungi</taxon>
        <taxon>Dikarya</taxon>
        <taxon>Ascomycota</taxon>
        <taxon>Pezizomycotina</taxon>
        <taxon>Eurotiomycetes</taxon>
        <taxon>Eurotiomycetidae</taxon>
        <taxon>Eurotiales</taxon>
        <taxon>Aspergillaceae</taxon>
        <taxon>Aspergillus</taxon>
        <taxon>Aspergillus subgen. Circumdati</taxon>
    </lineage>
</organism>
<evidence type="ECO:0000313" key="1">
    <source>
        <dbReference type="EMBL" id="KAA8641378.1"/>
    </source>
</evidence>
<evidence type="ECO:0000313" key="2">
    <source>
        <dbReference type="Proteomes" id="UP000324241"/>
    </source>
</evidence>
<dbReference type="RefSeq" id="XP_033420740.1">
    <property type="nucleotide sequence ID" value="XM_033566675.1"/>
</dbReference>
<proteinExistence type="predicted"/>
<gene>
    <name evidence="1" type="ORF">ATNIH1004_001980</name>
</gene>
<name>A0A5M9M3Q7_9EURO</name>